<dbReference type="PANTHER" id="PTHR14025">
    <property type="entry name" value="FANCONI ANEMIA GROUP M FANCM FAMILY MEMBER"/>
    <property type="match status" value="1"/>
</dbReference>
<dbReference type="InterPro" id="IPR027417">
    <property type="entry name" value="P-loop_NTPase"/>
</dbReference>
<dbReference type="EMBL" id="MFGM01000038">
    <property type="protein sequence ID" value="OGF36147.1"/>
    <property type="molecule type" value="Genomic_DNA"/>
</dbReference>
<comment type="caution">
    <text evidence="8">The sequence shown here is derived from an EMBL/GenBank/DDBJ whole genome shotgun (WGS) entry which is preliminary data.</text>
</comment>
<reference evidence="8 9" key="1">
    <citation type="journal article" date="2016" name="Nat. Commun.">
        <title>Thousands of microbial genomes shed light on interconnected biogeochemical processes in an aquifer system.</title>
        <authorList>
            <person name="Anantharaman K."/>
            <person name="Brown C.T."/>
            <person name="Hug L.A."/>
            <person name="Sharon I."/>
            <person name="Castelle C.J."/>
            <person name="Probst A.J."/>
            <person name="Thomas B.C."/>
            <person name="Singh A."/>
            <person name="Wilkins M.J."/>
            <person name="Karaoz U."/>
            <person name="Brodie E.L."/>
            <person name="Williams K.H."/>
            <person name="Hubbard S.S."/>
            <person name="Banfield J.F."/>
        </authorList>
    </citation>
    <scope>NUCLEOTIDE SEQUENCE [LARGE SCALE GENOMIC DNA]</scope>
</reference>
<dbReference type="InterPro" id="IPR014001">
    <property type="entry name" value="Helicase_ATP-bd"/>
</dbReference>
<name>A0A1F5TB08_9BACT</name>
<evidence type="ECO:0000256" key="1">
    <source>
        <dbReference type="ARBA" id="ARBA00022741"/>
    </source>
</evidence>
<dbReference type="PROSITE" id="PS51194">
    <property type="entry name" value="HELICASE_CTER"/>
    <property type="match status" value="1"/>
</dbReference>
<dbReference type="Proteomes" id="UP000178656">
    <property type="component" value="Unassembled WGS sequence"/>
</dbReference>
<dbReference type="InterPro" id="IPR011545">
    <property type="entry name" value="DEAD/DEAH_box_helicase_dom"/>
</dbReference>
<dbReference type="PROSITE" id="PS51192">
    <property type="entry name" value="HELICASE_ATP_BIND_1"/>
    <property type="match status" value="1"/>
</dbReference>
<evidence type="ECO:0000259" key="6">
    <source>
        <dbReference type="PROSITE" id="PS51192"/>
    </source>
</evidence>
<evidence type="ECO:0008006" key="10">
    <source>
        <dbReference type="Google" id="ProtNLM"/>
    </source>
</evidence>
<evidence type="ECO:0000259" key="7">
    <source>
        <dbReference type="PROSITE" id="PS51194"/>
    </source>
</evidence>
<evidence type="ECO:0000256" key="5">
    <source>
        <dbReference type="SAM" id="MobiDB-lite"/>
    </source>
</evidence>
<organism evidence="8 9">
    <name type="scientific">Candidatus Falkowbacteria bacterium RIFOXYC2_FULL_48_21</name>
    <dbReference type="NCBI Taxonomy" id="1798005"/>
    <lineage>
        <taxon>Bacteria</taxon>
        <taxon>Candidatus Falkowiibacteriota</taxon>
    </lineage>
</organism>
<evidence type="ECO:0000313" key="9">
    <source>
        <dbReference type="Proteomes" id="UP000178656"/>
    </source>
</evidence>
<keyword evidence="1" id="KW-0547">Nucleotide-binding</keyword>
<keyword evidence="4" id="KW-0067">ATP-binding</keyword>
<dbReference type="InterPro" id="IPR001650">
    <property type="entry name" value="Helicase_C-like"/>
</dbReference>
<feature type="domain" description="Helicase ATP-binding" evidence="6">
    <location>
        <begin position="26"/>
        <end position="189"/>
    </location>
</feature>
<protein>
    <recommendedName>
        <fullName evidence="10">DEAD/DEAH box helicase</fullName>
    </recommendedName>
</protein>
<gene>
    <name evidence="8" type="ORF">A2482_02655</name>
</gene>
<dbReference type="GO" id="GO:0003676">
    <property type="term" value="F:nucleic acid binding"/>
    <property type="evidence" value="ECO:0007669"/>
    <property type="project" value="InterPro"/>
</dbReference>
<dbReference type="SMART" id="SM00487">
    <property type="entry name" value="DEXDc"/>
    <property type="match status" value="1"/>
</dbReference>
<accession>A0A1F5TB08</accession>
<dbReference type="Pfam" id="PF00270">
    <property type="entry name" value="DEAD"/>
    <property type="match status" value="1"/>
</dbReference>
<dbReference type="GO" id="GO:0005524">
    <property type="term" value="F:ATP binding"/>
    <property type="evidence" value="ECO:0007669"/>
    <property type="project" value="UniProtKB-KW"/>
</dbReference>
<evidence type="ECO:0000256" key="4">
    <source>
        <dbReference type="ARBA" id="ARBA00022840"/>
    </source>
</evidence>
<dbReference type="PANTHER" id="PTHR14025:SF20">
    <property type="entry name" value="FANCONI ANEMIA GROUP M PROTEIN"/>
    <property type="match status" value="1"/>
</dbReference>
<feature type="domain" description="Helicase C-terminal" evidence="7">
    <location>
        <begin position="376"/>
        <end position="533"/>
    </location>
</feature>
<feature type="compositionally biased region" description="Basic residues" evidence="5">
    <location>
        <begin position="560"/>
        <end position="569"/>
    </location>
</feature>
<dbReference type="Gene3D" id="3.40.50.300">
    <property type="entry name" value="P-loop containing nucleotide triphosphate hydrolases"/>
    <property type="match status" value="2"/>
</dbReference>
<dbReference type="AlphaFoldDB" id="A0A1F5TB08"/>
<feature type="region of interest" description="Disordered" evidence="5">
    <location>
        <begin position="534"/>
        <end position="571"/>
    </location>
</feature>
<dbReference type="Pfam" id="PF00271">
    <property type="entry name" value="Helicase_C"/>
    <property type="match status" value="1"/>
</dbReference>
<dbReference type="GO" id="GO:0004386">
    <property type="term" value="F:helicase activity"/>
    <property type="evidence" value="ECO:0007669"/>
    <property type="project" value="UniProtKB-KW"/>
</dbReference>
<evidence type="ECO:0000313" key="8">
    <source>
        <dbReference type="EMBL" id="OGF36147.1"/>
    </source>
</evidence>
<evidence type="ECO:0000256" key="2">
    <source>
        <dbReference type="ARBA" id="ARBA00022801"/>
    </source>
</evidence>
<keyword evidence="3" id="KW-0347">Helicase</keyword>
<proteinExistence type="predicted"/>
<dbReference type="SMART" id="SM00490">
    <property type="entry name" value="HELICc"/>
    <property type="match status" value="1"/>
</dbReference>
<dbReference type="SUPFAM" id="SSF52540">
    <property type="entry name" value="P-loop containing nucleoside triphosphate hydrolases"/>
    <property type="match status" value="1"/>
</dbReference>
<sequence length="583" mass="67239">MVMFNFLIEEKIEKRQYQFDDAAEIVRVGGEGKNCGLVYPTGTGKTLTAFIALDHYLPRGKVLILAHTNPLCQQHCRDARALFNLPEAEVNLLVGKVSDKKRAALWRQSRIVVATPQTIMSEINKGTIDCSNVAFAVFDEMHMANKKYDYVEIAVLCRSMNIRVLGLTASSGNAERIRILEKNYGLRHWIYRSIHDEEIRRFIFPKSERPVVLDYPEEMKIALRSLRARIFKLHNNLAETRLIEPIQKPEDWDRRLPFCRLTEMNELFPRLKRYVDAKKREESFGNGGSTWYRYIVLYGAYYKLMHLFNLFVTEGYEIAWRYLLELEEQARQPKDGVASSVRHQRNVAERILNNRDFARFRYVLQELVFEKKAHPKTAKLFELLQPSLARGEKVLLFSNYKETLDILRAEFALKNIGADIIAGNQFMKVKDQQAVIARFAAGEFPVLLATTVVEAGIHIPKIDVVVNYSMPLTGIAQIQRGGRAGRTAVGLIYYLIMDNSNDSSLYFAARATNKTMDRALKREQRIQQIEKEEPGKHMLRVKQPDLPFKSGLPETQSKRNGSRRMKSLSKKVVQTELFPVKKE</sequence>
<dbReference type="GO" id="GO:0016787">
    <property type="term" value="F:hydrolase activity"/>
    <property type="evidence" value="ECO:0007669"/>
    <property type="project" value="UniProtKB-KW"/>
</dbReference>
<keyword evidence="2" id="KW-0378">Hydrolase</keyword>
<evidence type="ECO:0000256" key="3">
    <source>
        <dbReference type="ARBA" id="ARBA00022806"/>
    </source>
</evidence>